<gene>
    <name evidence="6" type="ORF">KFL_007890120</name>
</gene>
<sequence>MLLSMDTSFKGTTLNSNYLMPISGAEYGFSTFPWDCDLSSGNCYSYALGFSHAQEQKAQPSDLAMAYPDLVRNFDLRDPGVDLQRGCPDLDNSILADGIAAARIQDGNLGTKRNREWTTTEKTDWKKAASPGWYKMCAVIGAEDFHFLRQDVLDVYELYSTQLHGYHEVASPIVQKYWFGGSLWQTQAGGQGFYKSNDTPYDILGRTRWAKMANPRGVVQRYLDRLKTALVRGGGWRNPQMFTDVLEIAHMLRCIKLSPRLARSYFCIYHASTQAYVMLPVEEAPHGSITKLKEDEAADLRDDFDKALKGVNSQLTHITLIQLDTGYQLQTLLYFRESCDRLMEEEKWADYVELPKLIAKRAKLMGLSASKGDITISIHVPSREPLVEECITLSNGKRPDDATLRVVLTKHGLPVTESAVEDLLARCIRSVVVKLTEGARGAASKNCQKCCKPQTIGSKRLICSRCMRASYYSKECQQADWKRHKQGCVMGSVAVVSPMAFARDKEEFEEAYNTKSVFGK</sequence>
<evidence type="ECO:0000313" key="7">
    <source>
        <dbReference type="Proteomes" id="UP000054558"/>
    </source>
</evidence>
<keyword evidence="3" id="KW-0862">Zinc</keyword>
<accession>A0A1Y1IKZ7</accession>
<dbReference type="SUPFAM" id="SSF144232">
    <property type="entry name" value="HIT/MYND zinc finger-like"/>
    <property type="match status" value="1"/>
</dbReference>
<dbReference type="GO" id="GO:0008270">
    <property type="term" value="F:zinc ion binding"/>
    <property type="evidence" value="ECO:0007669"/>
    <property type="project" value="UniProtKB-KW"/>
</dbReference>
<dbReference type="InterPro" id="IPR002893">
    <property type="entry name" value="Znf_MYND"/>
</dbReference>
<feature type="domain" description="MYND-type" evidence="5">
    <location>
        <begin position="447"/>
        <end position="488"/>
    </location>
</feature>
<dbReference type="AlphaFoldDB" id="A0A1Y1IKZ7"/>
<evidence type="ECO:0000256" key="1">
    <source>
        <dbReference type="ARBA" id="ARBA00022723"/>
    </source>
</evidence>
<dbReference type="Proteomes" id="UP000054558">
    <property type="component" value="Unassembled WGS sequence"/>
</dbReference>
<dbReference type="EMBL" id="DF237738">
    <property type="protein sequence ID" value="GAQ91464.1"/>
    <property type="molecule type" value="Genomic_DNA"/>
</dbReference>
<dbReference type="OrthoDB" id="432970at2759"/>
<protein>
    <recommendedName>
        <fullName evidence="5">MYND-type domain-containing protein</fullName>
    </recommendedName>
</protein>
<proteinExistence type="predicted"/>
<evidence type="ECO:0000256" key="3">
    <source>
        <dbReference type="ARBA" id="ARBA00022833"/>
    </source>
</evidence>
<organism evidence="6 7">
    <name type="scientific">Klebsormidium nitens</name>
    <name type="common">Green alga</name>
    <name type="synonym">Ulothrix nitens</name>
    <dbReference type="NCBI Taxonomy" id="105231"/>
    <lineage>
        <taxon>Eukaryota</taxon>
        <taxon>Viridiplantae</taxon>
        <taxon>Streptophyta</taxon>
        <taxon>Klebsormidiophyceae</taxon>
        <taxon>Klebsormidiales</taxon>
        <taxon>Klebsormidiaceae</taxon>
        <taxon>Klebsormidium</taxon>
    </lineage>
</organism>
<keyword evidence="7" id="KW-1185">Reference proteome</keyword>
<name>A0A1Y1IKZ7_KLENI</name>
<evidence type="ECO:0000259" key="5">
    <source>
        <dbReference type="PROSITE" id="PS50865"/>
    </source>
</evidence>
<dbReference type="Pfam" id="PF01753">
    <property type="entry name" value="zf-MYND"/>
    <property type="match status" value="1"/>
</dbReference>
<evidence type="ECO:0000313" key="6">
    <source>
        <dbReference type="EMBL" id="GAQ91464.1"/>
    </source>
</evidence>
<dbReference type="PROSITE" id="PS50865">
    <property type="entry name" value="ZF_MYND_2"/>
    <property type="match status" value="1"/>
</dbReference>
<reference evidence="6 7" key="1">
    <citation type="journal article" date="2014" name="Nat. Commun.">
        <title>Klebsormidium flaccidum genome reveals primary factors for plant terrestrial adaptation.</title>
        <authorList>
            <person name="Hori K."/>
            <person name="Maruyama F."/>
            <person name="Fujisawa T."/>
            <person name="Togashi T."/>
            <person name="Yamamoto N."/>
            <person name="Seo M."/>
            <person name="Sato S."/>
            <person name="Yamada T."/>
            <person name="Mori H."/>
            <person name="Tajima N."/>
            <person name="Moriyama T."/>
            <person name="Ikeuchi M."/>
            <person name="Watanabe M."/>
            <person name="Wada H."/>
            <person name="Kobayashi K."/>
            <person name="Saito M."/>
            <person name="Masuda T."/>
            <person name="Sasaki-Sekimoto Y."/>
            <person name="Mashiguchi K."/>
            <person name="Awai K."/>
            <person name="Shimojima M."/>
            <person name="Masuda S."/>
            <person name="Iwai M."/>
            <person name="Nobusawa T."/>
            <person name="Narise T."/>
            <person name="Kondo S."/>
            <person name="Saito H."/>
            <person name="Sato R."/>
            <person name="Murakawa M."/>
            <person name="Ihara Y."/>
            <person name="Oshima-Yamada Y."/>
            <person name="Ohtaka K."/>
            <person name="Satoh M."/>
            <person name="Sonobe K."/>
            <person name="Ishii M."/>
            <person name="Ohtani R."/>
            <person name="Kanamori-Sato M."/>
            <person name="Honoki R."/>
            <person name="Miyazaki D."/>
            <person name="Mochizuki H."/>
            <person name="Umetsu J."/>
            <person name="Higashi K."/>
            <person name="Shibata D."/>
            <person name="Kamiya Y."/>
            <person name="Sato N."/>
            <person name="Nakamura Y."/>
            <person name="Tabata S."/>
            <person name="Ida S."/>
            <person name="Kurokawa K."/>
            <person name="Ohta H."/>
        </authorList>
    </citation>
    <scope>NUCLEOTIDE SEQUENCE [LARGE SCALE GENOMIC DNA]</scope>
    <source>
        <strain evidence="6 7">NIES-2285</strain>
    </source>
</reference>
<dbReference type="Gene3D" id="6.10.140.2220">
    <property type="match status" value="1"/>
</dbReference>
<keyword evidence="1" id="KW-0479">Metal-binding</keyword>
<evidence type="ECO:0000256" key="2">
    <source>
        <dbReference type="ARBA" id="ARBA00022771"/>
    </source>
</evidence>
<evidence type="ECO:0000256" key="4">
    <source>
        <dbReference type="PROSITE-ProRule" id="PRU00134"/>
    </source>
</evidence>
<keyword evidence="2 4" id="KW-0863">Zinc-finger</keyword>